<gene>
    <name evidence="6" type="ORF">PVAP13_6NG016700</name>
</gene>
<comment type="subcellular location">
    <subcellularLocation>
        <location evidence="1">Cytoplasm</location>
    </subcellularLocation>
</comment>
<evidence type="ECO:0000256" key="3">
    <source>
        <dbReference type="ARBA" id="ARBA00022490"/>
    </source>
</evidence>
<keyword evidence="7" id="KW-1185">Reference proteome</keyword>
<proteinExistence type="inferred from homology"/>
<evidence type="ECO:0000313" key="6">
    <source>
        <dbReference type="EMBL" id="KAG2576374.1"/>
    </source>
</evidence>
<evidence type="ECO:0000256" key="4">
    <source>
        <dbReference type="ARBA" id="ARBA00022553"/>
    </source>
</evidence>
<sequence length="387" mass="42349">MQGGRGGRHGLFSFGDPFAGFGGSGQPGSLASAFFGGATPSDDPFFTNPFGSIMQPNFPSPFSSMMQPSFMNPFGSLMQPSLLGPSMLGPHSNLSGLTFRSQTDLNQAMSNASDCIQQAPEPSRPKGPIIKELSSDDEDDARDDKDDGKKKGNFRKHPRESKEPYVEDPDGEVEDNKRPKHGQLGRDFYRASTSHPQPQTFMFQSSTVSYGGPNGACYTSSTTRRTGANGITLEESKEADTTTRKATHRISRGIGSKGHSLTRNLNSDGHVNTFQTSHNLNQDELTAFEESWRNARDNLPGWDPEMNMLGNSTAPLPPFLPGTFTHNHFFFLSHHREEKDIIEAGNVHPDFRDANHMLALPAHDQSRGTNSSRNSQIGSSTGRARRT</sequence>
<feature type="region of interest" description="Disordered" evidence="5">
    <location>
        <begin position="111"/>
        <end position="197"/>
    </location>
</feature>
<dbReference type="EMBL" id="CM029048">
    <property type="protein sequence ID" value="KAG2576374.1"/>
    <property type="molecule type" value="Genomic_DNA"/>
</dbReference>
<keyword evidence="3" id="KW-0963">Cytoplasm</keyword>
<feature type="region of interest" description="Disordered" evidence="5">
    <location>
        <begin position="363"/>
        <end position="387"/>
    </location>
</feature>
<dbReference type="Proteomes" id="UP000823388">
    <property type="component" value="Chromosome 6N"/>
</dbReference>
<accession>A0A8T0QTC1</accession>
<evidence type="ECO:0000313" key="7">
    <source>
        <dbReference type="Proteomes" id="UP000823388"/>
    </source>
</evidence>
<evidence type="ECO:0008006" key="8">
    <source>
        <dbReference type="Google" id="ProtNLM"/>
    </source>
</evidence>
<evidence type="ECO:0000256" key="1">
    <source>
        <dbReference type="ARBA" id="ARBA00004496"/>
    </source>
</evidence>
<keyword evidence="4" id="KW-0597">Phosphoprotein</keyword>
<protein>
    <recommendedName>
        <fullName evidence="8">Glycine-rich protein</fullName>
    </recommendedName>
</protein>
<comment type="similarity">
    <text evidence="2">Belongs to the MLF family.</text>
</comment>
<organism evidence="6 7">
    <name type="scientific">Panicum virgatum</name>
    <name type="common">Blackwell switchgrass</name>
    <dbReference type="NCBI Taxonomy" id="38727"/>
    <lineage>
        <taxon>Eukaryota</taxon>
        <taxon>Viridiplantae</taxon>
        <taxon>Streptophyta</taxon>
        <taxon>Embryophyta</taxon>
        <taxon>Tracheophyta</taxon>
        <taxon>Spermatophyta</taxon>
        <taxon>Magnoliopsida</taxon>
        <taxon>Liliopsida</taxon>
        <taxon>Poales</taxon>
        <taxon>Poaceae</taxon>
        <taxon>PACMAD clade</taxon>
        <taxon>Panicoideae</taxon>
        <taxon>Panicodae</taxon>
        <taxon>Paniceae</taxon>
        <taxon>Panicinae</taxon>
        <taxon>Panicum</taxon>
        <taxon>Panicum sect. Hiantes</taxon>
    </lineage>
</organism>
<dbReference type="GO" id="GO:0005737">
    <property type="term" value="C:cytoplasm"/>
    <property type="evidence" value="ECO:0007669"/>
    <property type="project" value="UniProtKB-SubCell"/>
</dbReference>
<dbReference type="InterPro" id="IPR019376">
    <property type="entry name" value="Myeloid_leukemia_factor"/>
</dbReference>
<reference evidence="6" key="1">
    <citation type="submission" date="2020-05" db="EMBL/GenBank/DDBJ databases">
        <title>WGS assembly of Panicum virgatum.</title>
        <authorList>
            <person name="Lovell J.T."/>
            <person name="Jenkins J."/>
            <person name="Shu S."/>
            <person name="Juenger T.E."/>
            <person name="Schmutz J."/>
        </authorList>
    </citation>
    <scope>NUCLEOTIDE SEQUENCE</scope>
    <source>
        <strain evidence="6">AP13</strain>
    </source>
</reference>
<dbReference type="Pfam" id="PF10248">
    <property type="entry name" value="Mlf1IP"/>
    <property type="match status" value="1"/>
</dbReference>
<feature type="compositionally biased region" description="Polar residues" evidence="5">
    <location>
        <begin position="367"/>
        <end position="387"/>
    </location>
</feature>
<dbReference type="AlphaFoldDB" id="A0A8T0QTC1"/>
<evidence type="ECO:0000256" key="2">
    <source>
        <dbReference type="ARBA" id="ARBA00008332"/>
    </source>
</evidence>
<evidence type="ECO:0000256" key="5">
    <source>
        <dbReference type="SAM" id="MobiDB-lite"/>
    </source>
</evidence>
<dbReference type="PANTHER" id="PTHR13105">
    <property type="entry name" value="MYELOID LEUKEMIA FACTOR"/>
    <property type="match status" value="1"/>
</dbReference>
<name>A0A8T0QTC1_PANVG</name>
<comment type="caution">
    <text evidence="6">The sequence shown here is derived from an EMBL/GenBank/DDBJ whole genome shotgun (WGS) entry which is preliminary data.</text>
</comment>